<proteinExistence type="predicted"/>
<dbReference type="KEGG" id="fvr:FVEG_15519"/>
<dbReference type="EMBL" id="CM000581">
    <property type="protein sequence ID" value="EWG42957.1"/>
    <property type="molecule type" value="Genomic_DNA"/>
</dbReference>
<dbReference type="VEuPathDB" id="FungiDB:FVEG_15519"/>
<reference evidence="1 2" key="1">
    <citation type="journal article" date="2010" name="Nature">
        <title>Comparative genomics reveals mobile pathogenicity chromosomes in Fusarium.</title>
        <authorList>
            <person name="Ma L.J."/>
            <person name="van der Does H.C."/>
            <person name="Borkovich K.A."/>
            <person name="Coleman J.J."/>
            <person name="Daboussi M.J."/>
            <person name="Di Pietro A."/>
            <person name="Dufresne M."/>
            <person name="Freitag M."/>
            <person name="Grabherr M."/>
            <person name="Henrissat B."/>
            <person name="Houterman P.M."/>
            <person name="Kang S."/>
            <person name="Shim W.B."/>
            <person name="Woloshuk C."/>
            <person name="Xie X."/>
            <person name="Xu J.R."/>
            <person name="Antoniw J."/>
            <person name="Baker S.E."/>
            <person name="Bluhm B.H."/>
            <person name="Breakspear A."/>
            <person name="Brown D.W."/>
            <person name="Butchko R.A."/>
            <person name="Chapman S."/>
            <person name="Coulson R."/>
            <person name="Coutinho P.M."/>
            <person name="Danchin E.G."/>
            <person name="Diener A."/>
            <person name="Gale L.R."/>
            <person name="Gardiner D.M."/>
            <person name="Goff S."/>
            <person name="Hammond-Kosack K.E."/>
            <person name="Hilburn K."/>
            <person name="Hua-Van A."/>
            <person name="Jonkers W."/>
            <person name="Kazan K."/>
            <person name="Kodira C.D."/>
            <person name="Koehrsen M."/>
            <person name="Kumar L."/>
            <person name="Lee Y.H."/>
            <person name="Li L."/>
            <person name="Manners J.M."/>
            <person name="Miranda-Saavedra D."/>
            <person name="Mukherjee M."/>
            <person name="Park G."/>
            <person name="Park J."/>
            <person name="Park S.Y."/>
            <person name="Proctor R.H."/>
            <person name="Regev A."/>
            <person name="Ruiz-Roldan M.C."/>
            <person name="Sain D."/>
            <person name="Sakthikumar S."/>
            <person name="Sykes S."/>
            <person name="Schwartz D.C."/>
            <person name="Turgeon B.G."/>
            <person name="Wapinski I."/>
            <person name="Yoder O."/>
            <person name="Young S."/>
            <person name="Zeng Q."/>
            <person name="Zhou S."/>
            <person name="Galagan J."/>
            <person name="Cuomo C.A."/>
            <person name="Kistler H.C."/>
            <person name="Rep M."/>
        </authorList>
    </citation>
    <scope>NUCLEOTIDE SEQUENCE [LARGE SCALE GENOMIC DNA]</scope>
    <source>
        <strain evidence="2">M3125 / FGSC 7600</strain>
    </source>
</reference>
<dbReference type="Proteomes" id="UP000009096">
    <property type="component" value="Chromosome 4"/>
</dbReference>
<accession>W7MDY6</accession>
<dbReference type="GeneID" id="30072395"/>
<gene>
    <name evidence="1" type="ORF">FVEG_15519</name>
</gene>
<evidence type="ECO:0000313" key="1">
    <source>
        <dbReference type="EMBL" id="EWG42957.1"/>
    </source>
</evidence>
<sequence>MQLCSLTTVIVNLISLPISDLVATIPLTSICFSRNSTAVLAPLFPLWAAITAQAIISRCLCLPIPSVLAKVYNERENFIQSHAAKVKSQCSVIAHPQVQSWPAVSESQVKKLCGLHKIGSCAMDPCSAVYGAAQPSQRLLFIKLIHRLEISQLHSRADPYIAQRT</sequence>
<organism evidence="1 2">
    <name type="scientific">Gibberella moniliformis (strain M3125 / FGSC 7600)</name>
    <name type="common">Maize ear and stalk rot fungus</name>
    <name type="synonym">Fusarium verticillioides</name>
    <dbReference type="NCBI Taxonomy" id="334819"/>
    <lineage>
        <taxon>Eukaryota</taxon>
        <taxon>Fungi</taxon>
        <taxon>Dikarya</taxon>
        <taxon>Ascomycota</taxon>
        <taxon>Pezizomycotina</taxon>
        <taxon>Sordariomycetes</taxon>
        <taxon>Hypocreomycetidae</taxon>
        <taxon>Hypocreales</taxon>
        <taxon>Nectriaceae</taxon>
        <taxon>Fusarium</taxon>
        <taxon>Fusarium fujikuroi species complex</taxon>
    </lineage>
</organism>
<protein>
    <submittedName>
        <fullName evidence="1">Uncharacterized protein</fullName>
    </submittedName>
</protein>
<evidence type="ECO:0000313" key="2">
    <source>
        <dbReference type="Proteomes" id="UP000009096"/>
    </source>
</evidence>
<name>W7MDY6_GIBM7</name>
<keyword evidence="2" id="KW-1185">Reference proteome</keyword>
<dbReference type="RefSeq" id="XP_018749148.1">
    <property type="nucleotide sequence ID" value="XM_018904652.1"/>
</dbReference>
<dbReference type="EMBL" id="DS022246">
    <property type="protein sequence ID" value="EWG42957.1"/>
    <property type="molecule type" value="Genomic_DNA"/>
</dbReference>
<dbReference type="AlphaFoldDB" id="W7MDY6"/>